<name>A0A0E3Q289_9EURY</name>
<sequence length="263" mass="30626">MSRESRYIEKLIGWCPTKNSLQNQMQEGCLPDFKWGNGNIQLSSSPADLQENRTLKVQASLFDWWWLLRVLIIVFSTLIASSLLWAYTPEDSYLIIFSGLVKFFLPIIFLLNRPDAVTVTPGEIRIKKPLLKPIVIEKEDIIQISTTKNYNHSLRWLSRLFCVVLIPIYFIEGMPRNSQYIEYVEYIEGLLSNYVDLSLFLGHIATVTILLVAFYNAELLTPYQWALKVTTHSKLEITFFTNKPEELTSFLKNERDQNEIKTF</sequence>
<feature type="transmembrane region" description="Helical" evidence="1">
    <location>
        <begin position="93"/>
        <end position="111"/>
    </location>
</feature>
<reference evidence="2 3" key="1">
    <citation type="submission" date="2014-07" db="EMBL/GenBank/DDBJ databases">
        <title>Methanogenic archaea and the global carbon cycle.</title>
        <authorList>
            <person name="Henriksen J.R."/>
            <person name="Luke J."/>
            <person name="Reinhart S."/>
            <person name="Benedict M.N."/>
            <person name="Youngblut N.D."/>
            <person name="Metcalf M.E."/>
            <person name="Whitaker R.J."/>
            <person name="Metcalf W.W."/>
        </authorList>
    </citation>
    <scope>NUCLEOTIDE SEQUENCE [LARGE SCALE GENOMIC DNA]</scope>
    <source>
        <strain evidence="2 3">Z-761</strain>
    </source>
</reference>
<evidence type="ECO:0000256" key="1">
    <source>
        <dbReference type="SAM" id="Phobius"/>
    </source>
</evidence>
<dbReference type="Proteomes" id="UP000033096">
    <property type="component" value="Chromosome"/>
</dbReference>
<dbReference type="KEGG" id="mvc:MSVAZ_0109"/>
<dbReference type="AlphaFoldDB" id="A0A0E3Q289"/>
<gene>
    <name evidence="2" type="ORF">MSVAZ_0109</name>
</gene>
<keyword evidence="1" id="KW-0472">Membrane</keyword>
<evidence type="ECO:0008006" key="4">
    <source>
        <dbReference type="Google" id="ProtNLM"/>
    </source>
</evidence>
<evidence type="ECO:0000313" key="3">
    <source>
        <dbReference type="Proteomes" id="UP000033096"/>
    </source>
</evidence>
<dbReference type="RefSeq" id="WP_048116739.1">
    <property type="nucleotide sequence ID" value="NZ_CP009520.1"/>
</dbReference>
<feature type="transmembrane region" description="Helical" evidence="1">
    <location>
        <begin position="66"/>
        <end position="87"/>
    </location>
</feature>
<dbReference type="Pfam" id="PF07895">
    <property type="entry name" value="DUF1673"/>
    <property type="match status" value="1"/>
</dbReference>
<protein>
    <recommendedName>
        <fullName evidence="4">DUF1673 family protein</fullName>
    </recommendedName>
</protein>
<organism evidence="2 3">
    <name type="scientific">Methanosarcina vacuolata Z-761</name>
    <dbReference type="NCBI Taxonomy" id="1434123"/>
    <lineage>
        <taxon>Archaea</taxon>
        <taxon>Methanobacteriati</taxon>
        <taxon>Methanobacteriota</taxon>
        <taxon>Stenosarchaea group</taxon>
        <taxon>Methanomicrobia</taxon>
        <taxon>Methanosarcinales</taxon>
        <taxon>Methanosarcinaceae</taxon>
        <taxon>Methanosarcina</taxon>
    </lineage>
</organism>
<evidence type="ECO:0000313" key="2">
    <source>
        <dbReference type="EMBL" id="AKB42378.1"/>
    </source>
</evidence>
<dbReference type="EMBL" id="CP009520">
    <property type="protein sequence ID" value="AKB42378.1"/>
    <property type="molecule type" value="Genomic_DNA"/>
</dbReference>
<feature type="transmembrane region" description="Helical" evidence="1">
    <location>
        <begin position="156"/>
        <end position="174"/>
    </location>
</feature>
<keyword evidence="1" id="KW-1133">Transmembrane helix</keyword>
<dbReference type="PATRIC" id="fig|1434123.4.peg.86"/>
<keyword evidence="3" id="KW-1185">Reference proteome</keyword>
<dbReference type="GeneID" id="24808462"/>
<accession>A0A0E3Q289</accession>
<proteinExistence type="predicted"/>
<keyword evidence="1" id="KW-0812">Transmembrane</keyword>
<dbReference type="InterPro" id="IPR012874">
    <property type="entry name" value="DUF1673_METspp"/>
</dbReference>
<dbReference type="STRING" id="1434123.MSVAZ_0109"/>
<feature type="transmembrane region" description="Helical" evidence="1">
    <location>
        <begin position="194"/>
        <end position="215"/>
    </location>
</feature>
<dbReference type="HOGENOM" id="CLU_097793_0_0_2"/>